<dbReference type="AlphaFoldDB" id="A0AAV1CX05"/>
<feature type="compositionally biased region" description="Low complexity" evidence="1">
    <location>
        <begin position="97"/>
        <end position="108"/>
    </location>
</feature>
<sequence>MPLLTLLQQPIHQLSSIISSGKIPACATAAARSRRTNITAGEFGGQRESQKSHRESPETQLEVAPILDDLQAIAAGTIAEQRNNAAASDPTSVGEKPVSAPSSPSIAVQIESNNGEIASSPTMKDAPVIKASHQNPPIPQCPSGSQSSRAPIKEEMMDLDYLCDRELVQESYDQDDENVINFGVQTKGDDSLKEISAQELQGSLTLGAP</sequence>
<name>A0AAV1CX05_OLDCO</name>
<feature type="compositionally biased region" description="Polar residues" evidence="1">
    <location>
        <begin position="110"/>
        <end position="122"/>
    </location>
</feature>
<dbReference type="Proteomes" id="UP001161247">
    <property type="component" value="Chromosome 3"/>
</dbReference>
<feature type="region of interest" description="Disordered" evidence="1">
    <location>
        <begin position="37"/>
        <end position="60"/>
    </location>
</feature>
<feature type="compositionally biased region" description="Basic and acidic residues" evidence="1">
    <location>
        <begin position="48"/>
        <end position="57"/>
    </location>
</feature>
<feature type="region of interest" description="Disordered" evidence="1">
    <location>
        <begin position="81"/>
        <end position="152"/>
    </location>
</feature>
<gene>
    <name evidence="2" type="ORF">OLC1_LOCUS9822</name>
</gene>
<evidence type="ECO:0000313" key="3">
    <source>
        <dbReference type="Proteomes" id="UP001161247"/>
    </source>
</evidence>
<proteinExistence type="predicted"/>
<organism evidence="2 3">
    <name type="scientific">Oldenlandia corymbosa var. corymbosa</name>
    <dbReference type="NCBI Taxonomy" id="529605"/>
    <lineage>
        <taxon>Eukaryota</taxon>
        <taxon>Viridiplantae</taxon>
        <taxon>Streptophyta</taxon>
        <taxon>Embryophyta</taxon>
        <taxon>Tracheophyta</taxon>
        <taxon>Spermatophyta</taxon>
        <taxon>Magnoliopsida</taxon>
        <taxon>eudicotyledons</taxon>
        <taxon>Gunneridae</taxon>
        <taxon>Pentapetalae</taxon>
        <taxon>asterids</taxon>
        <taxon>lamiids</taxon>
        <taxon>Gentianales</taxon>
        <taxon>Rubiaceae</taxon>
        <taxon>Rubioideae</taxon>
        <taxon>Spermacoceae</taxon>
        <taxon>Hedyotis-Oldenlandia complex</taxon>
        <taxon>Oldenlandia</taxon>
    </lineage>
</organism>
<evidence type="ECO:0000256" key="1">
    <source>
        <dbReference type="SAM" id="MobiDB-lite"/>
    </source>
</evidence>
<feature type="compositionally biased region" description="Polar residues" evidence="1">
    <location>
        <begin position="81"/>
        <end position="91"/>
    </location>
</feature>
<reference evidence="2" key="1">
    <citation type="submission" date="2023-03" db="EMBL/GenBank/DDBJ databases">
        <authorList>
            <person name="Julca I."/>
        </authorList>
    </citation>
    <scope>NUCLEOTIDE SEQUENCE</scope>
</reference>
<keyword evidence="3" id="KW-1185">Reference proteome</keyword>
<accession>A0AAV1CX05</accession>
<protein>
    <submittedName>
        <fullName evidence="2">OLC1v1036771C1</fullName>
    </submittedName>
</protein>
<evidence type="ECO:0000313" key="2">
    <source>
        <dbReference type="EMBL" id="CAI9099886.1"/>
    </source>
</evidence>
<dbReference type="EMBL" id="OX459120">
    <property type="protein sequence ID" value="CAI9099886.1"/>
    <property type="molecule type" value="Genomic_DNA"/>
</dbReference>